<evidence type="ECO:0000313" key="2">
    <source>
        <dbReference type="Proteomes" id="UP000551501"/>
    </source>
</evidence>
<comment type="caution">
    <text evidence="1">The sequence shown here is derived from an EMBL/GenBank/DDBJ whole genome shotgun (WGS) entry which is preliminary data.</text>
</comment>
<evidence type="ECO:0000313" key="1">
    <source>
        <dbReference type="EMBL" id="MBB4134852.1"/>
    </source>
</evidence>
<dbReference type="InterPro" id="IPR014512">
    <property type="entry name" value="O_gly_hydro"/>
</dbReference>
<organism evidence="1 2">
    <name type="scientific">Gordonia humi</name>
    <dbReference type="NCBI Taxonomy" id="686429"/>
    <lineage>
        <taxon>Bacteria</taxon>
        <taxon>Bacillati</taxon>
        <taxon>Actinomycetota</taxon>
        <taxon>Actinomycetes</taxon>
        <taxon>Mycobacteriales</taxon>
        <taxon>Gordoniaceae</taxon>
        <taxon>Gordonia</taxon>
    </lineage>
</organism>
<dbReference type="Pfam" id="PF03663">
    <property type="entry name" value="Glyco_hydro_76"/>
    <property type="match status" value="1"/>
</dbReference>
<accession>A0A840ET26</accession>
<sequence>MTAEVESAQRRAAAAQSALHARHLTPLGGRVPCTRIGRPAWPMPGRPLSRERLTMSWNYWWQAHLADALVDAVIHRDDRVAADRLGQLFRGIRIRNLGRWTNAYYDDMAWLGLAAERTARRTRTRPDRSPVARLLAARMHRAWSPELGGGIPWRTTDTFFNTPANGPAAILLARTGDAARAAAMTDWLHERLLLPSGLIADGFWLRADGRIDRVDSVYTYCQGVALGAELEVYRRTREAHRLDRIDALLSATAERLAPAGVIVGAGGGDGGLFGGVLARYLALVATDLPGDDARTASIRDRAGRIVTASADAAWAGRAEHDGLPVFSADWTRPAVVPDDGGDAAHFSGGAVRSSAVPERDLSVQIGATMLAEAAVAVTIGSPEHIVSSID</sequence>
<dbReference type="AlphaFoldDB" id="A0A840ET26"/>
<dbReference type="RefSeq" id="WP_183369966.1">
    <property type="nucleotide sequence ID" value="NZ_BAABHL010000037.1"/>
</dbReference>
<dbReference type="SUPFAM" id="SSF48208">
    <property type="entry name" value="Six-hairpin glycosidases"/>
    <property type="match status" value="1"/>
</dbReference>
<dbReference type="Proteomes" id="UP000551501">
    <property type="component" value="Unassembled WGS sequence"/>
</dbReference>
<reference evidence="1 2" key="1">
    <citation type="submission" date="2020-08" db="EMBL/GenBank/DDBJ databases">
        <title>Sequencing the genomes of 1000 actinobacteria strains.</title>
        <authorList>
            <person name="Klenk H.-P."/>
        </authorList>
    </citation>
    <scope>NUCLEOTIDE SEQUENCE [LARGE SCALE GENOMIC DNA]</scope>
    <source>
        <strain evidence="1 2">DSM 45298</strain>
    </source>
</reference>
<dbReference type="GO" id="GO:0005975">
    <property type="term" value="P:carbohydrate metabolic process"/>
    <property type="evidence" value="ECO:0007669"/>
    <property type="project" value="InterPro"/>
</dbReference>
<protein>
    <submittedName>
        <fullName evidence="1">Putative alpha-1,6-mannanase (GH76 family)</fullName>
    </submittedName>
</protein>
<dbReference type="InterPro" id="IPR005198">
    <property type="entry name" value="Glyco_hydro_76"/>
</dbReference>
<dbReference type="InterPro" id="IPR008928">
    <property type="entry name" value="6-hairpin_glycosidase_sf"/>
</dbReference>
<proteinExistence type="predicted"/>
<dbReference type="PIRSF" id="PIRSF021505">
    <property type="entry name" value="O_gly_hdrol"/>
    <property type="match status" value="1"/>
</dbReference>
<dbReference type="InterPro" id="IPR053169">
    <property type="entry name" value="MUG_Protein"/>
</dbReference>
<dbReference type="PANTHER" id="PTHR47791:SF3">
    <property type="entry name" value="MEIOTICALLY UP-REGULATED GENE 191 PROTEIN"/>
    <property type="match status" value="1"/>
</dbReference>
<dbReference type="Gene3D" id="1.50.10.20">
    <property type="match status" value="1"/>
</dbReference>
<dbReference type="EMBL" id="JACIFP010000001">
    <property type="protein sequence ID" value="MBB4134852.1"/>
    <property type="molecule type" value="Genomic_DNA"/>
</dbReference>
<name>A0A840ET26_9ACTN</name>
<gene>
    <name evidence="1" type="ORF">BKA16_001404</name>
</gene>
<keyword evidence="2" id="KW-1185">Reference proteome</keyword>
<dbReference type="PANTHER" id="PTHR47791">
    <property type="entry name" value="MEIOTICALLY UP-REGULATED GENE 191 PROTEIN"/>
    <property type="match status" value="1"/>
</dbReference>